<name>A0A7I7QP35_9MYCO</name>
<dbReference type="Proteomes" id="UP000467193">
    <property type="component" value="Chromosome"/>
</dbReference>
<evidence type="ECO:0000313" key="2">
    <source>
        <dbReference type="Proteomes" id="UP000467193"/>
    </source>
</evidence>
<protein>
    <submittedName>
        <fullName evidence="1">Uncharacterized protein</fullName>
    </submittedName>
</protein>
<reference evidence="1 2" key="1">
    <citation type="journal article" date="2019" name="Emerg. Microbes Infect.">
        <title>Comprehensive subspecies identification of 175 nontuberculous mycobacteria species based on 7547 genomic profiles.</title>
        <authorList>
            <person name="Matsumoto Y."/>
            <person name="Kinjo T."/>
            <person name="Motooka D."/>
            <person name="Nabeya D."/>
            <person name="Jung N."/>
            <person name="Uechi K."/>
            <person name="Horii T."/>
            <person name="Iida T."/>
            <person name="Fujita J."/>
            <person name="Nakamura S."/>
        </authorList>
    </citation>
    <scope>NUCLEOTIDE SEQUENCE [LARGE SCALE GENOMIC DNA]</scope>
    <source>
        <strain evidence="1 2">JCM 17899</strain>
    </source>
</reference>
<keyword evidence="2" id="KW-1185">Reference proteome</keyword>
<dbReference type="EMBL" id="AP022588">
    <property type="protein sequence ID" value="BBY28148.1"/>
    <property type="molecule type" value="Genomic_DNA"/>
</dbReference>
<organism evidence="1 2">
    <name type="scientific">Mycolicibacterium sediminis</name>
    <dbReference type="NCBI Taxonomy" id="1286180"/>
    <lineage>
        <taxon>Bacteria</taxon>
        <taxon>Bacillati</taxon>
        <taxon>Actinomycetota</taxon>
        <taxon>Actinomycetes</taxon>
        <taxon>Mycobacteriales</taxon>
        <taxon>Mycobacteriaceae</taxon>
        <taxon>Mycolicibacterium</taxon>
    </lineage>
</organism>
<gene>
    <name evidence="1" type="ORF">MSEDJ_22440</name>
</gene>
<dbReference type="AlphaFoldDB" id="A0A7I7QP35"/>
<accession>A0A7I7QP35</accession>
<dbReference type="KEGG" id="msei:MSEDJ_22440"/>
<sequence length="193" mass="21975">MPSNSPTDAALRRRLTELCVHIPCGGIRGPIQRPSLMFPKFPVRWQSCRDEDFPEKWEGHDVSRHYDLCVICFRATAGGCSRWAWLACNECRVINESIGCRWGFRPFALGRHSLMNGIGVRNGSSEERQAAALQRLAEFRRGDRDIRNWRRVEYRRMAASFDPLADVPLAAWQQEWPPSASASADAFARLLGN</sequence>
<evidence type="ECO:0000313" key="1">
    <source>
        <dbReference type="EMBL" id="BBY28148.1"/>
    </source>
</evidence>
<proteinExistence type="predicted"/>